<keyword evidence="3" id="KW-1185">Reference proteome</keyword>
<accession>A0A2K1QHJ6</accession>
<evidence type="ECO:0000313" key="3">
    <source>
        <dbReference type="Proteomes" id="UP000243797"/>
    </source>
</evidence>
<sequence>MAYALLIPASIALALYFLVTFVLIPFIRRYRSRYDQYVPLQTVTERVAAGTSTLRDRLADLVTRIVLPSRRFGVVNARDEEGLYGLEDGEEMDDFLEGVVSEDGGRERR</sequence>
<keyword evidence="1" id="KW-0472">Membrane</keyword>
<proteinExistence type="predicted"/>
<name>A0A2K1QHJ6_9PEZI</name>
<comment type="caution">
    <text evidence="2">The sequence shown here is derived from an EMBL/GenBank/DDBJ whole genome shotgun (WGS) entry which is preliminary data.</text>
</comment>
<dbReference type="OrthoDB" id="5427070at2759"/>
<dbReference type="Proteomes" id="UP000243797">
    <property type="component" value="Unassembled WGS sequence"/>
</dbReference>
<dbReference type="STRING" id="2082308.A0A2K1QHJ6"/>
<protein>
    <submittedName>
        <fullName evidence="2">Uncharacterized protein</fullName>
    </submittedName>
</protein>
<gene>
    <name evidence="2" type="ORF">CAC42_3687</name>
</gene>
<dbReference type="AlphaFoldDB" id="A0A2K1QHJ6"/>
<dbReference type="InParanoid" id="A0A2K1QHJ6"/>
<organism evidence="2 3">
    <name type="scientific">Sphaceloma murrayae</name>
    <dbReference type="NCBI Taxonomy" id="2082308"/>
    <lineage>
        <taxon>Eukaryota</taxon>
        <taxon>Fungi</taxon>
        <taxon>Dikarya</taxon>
        <taxon>Ascomycota</taxon>
        <taxon>Pezizomycotina</taxon>
        <taxon>Dothideomycetes</taxon>
        <taxon>Dothideomycetidae</taxon>
        <taxon>Myriangiales</taxon>
        <taxon>Elsinoaceae</taxon>
        <taxon>Sphaceloma</taxon>
    </lineage>
</organism>
<keyword evidence="1" id="KW-0812">Transmembrane</keyword>
<evidence type="ECO:0000313" key="2">
    <source>
        <dbReference type="EMBL" id="PNS14401.1"/>
    </source>
</evidence>
<evidence type="ECO:0000256" key="1">
    <source>
        <dbReference type="SAM" id="Phobius"/>
    </source>
</evidence>
<feature type="transmembrane region" description="Helical" evidence="1">
    <location>
        <begin position="6"/>
        <end position="27"/>
    </location>
</feature>
<reference evidence="2 3" key="1">
    <citation type="submission" date="2017-06" db="EMBL/GenBank/DDBJ databases">
        <title>Draft genome sequence of a variant of Elsinoe murrayae.</title>
        <authorList>
            <person name="Cheng Q."/>
        </authorList>
    </citation>
    <scope>NUCLEOTIDE SEQUENCE [LARGE SCALE GENOMIC DNA]</scope>
    <source>
        <strain evidence="2 3">CQ-2017a</strain>
    </source>
</reference>
<keyword evidence="1" id="KW-1133">Transmembrane helix</keyword>
<dbReference type="EMBL" id="NKHZ01000086">
    <property type="protein sequence ID" value="PNS14401.1"/>
    <property type="molecule type" value="Genomic_DNA"/>
</dbReference>